<name>A0AAW7M9A9_9MICO</name>
<proteinExistence type="predicted"/>
<evidence type="ECO:0000313" key="2">
    <source>
        <dbReference type="Proteomes" id="UP001172737"/>
    </source>
</evidence>
<dbReference type="RefSeq" id="WP_301119568.1">
    <property type="nucleotide sequence ID" value="NZ_JAUHPX010000005.1"/>
</dbReference>
<dbReference type="Gene3D" id="3.40.50.300">
    <property type="entry name" value="P-loop containing nucleotide triphosphate hydrolases"/>
    <property type="match status" value="1"/>
</dbReference>
<organism evidence="1 2">
    <name type="scientific">Demequina lignilytica</name>
    <dbReference type="NCBI Taxonomy" id="3051663"/>
    <lineage>
        <taxon>Bacteria</taxon>
        <taxon>Bacillati</taxon>
        <taxon>Actinomycetota</taxon>
        <taxon>Actinomycetes</taxon>
        <taxon>Micrococcales</taxon>
        <taxon>Demequinaceae</taxon>
        <taxon>Demequina</taxon>
    </lineage>
</organism>
<dbReference type="InterPro" id="IPR027417">
    <property type="entry name" value="P-loop_NTPase"/>
</dbReference>
<evidence type="ECO:0008006" key="3">
    <source>
        <dbReference type="Google" id="ProtNLM"/>
    </source>
</evidence>
<dbReference type="SUPFAM" id="SSF52540">
    <property type="entry name" value="P-loop containing nucleoside triphosphate hydrolases"/>
    <property type="match status" value="1"/>
</dbReference>
<dbReference type="AlphaFoldDB" id="A0AAW7M9A9"/>
<gene>
    <name evidence="1" type="ORF">QQX10_09735</name>
</gene>
<protein>
    <recommendedName>
        <fullName evidence="3">Sulfotransferase family protein</fullName>
    </recommendedName>
</protein>
<keyword evidence="2" id="KW-1185">Reference proteome</keyword>
<dbReference type="EMBL" id="JAUHPX010000005">
    <property type="protein sequence ID" value="MDN4488450.1"/>
    <property type="molecule type" value="Genomic_DNA"/>
</dbReference>
<evidence type="ECO:0000313" key="1">
    <source>
        <dbReference type="EMBL" id="MDN4488450.1"/>
    </source>
</evidence>
<accession>A0AAW7M9A9</accession>
<sequence length="315" mass="35262">MAAILTRAERLARSVAVWDPHRDTAHASLLSGSGRSGTTWLLEAYSRAGRLRPIFEPVRPDLDARFSDLRPGRYVPVDAERLPSQEAVEDLLVGRYRHPWADQEASLNPFLRYRGRLIKEIRFPMWAGWVAHRHPDVRIVHVIRHPLATLSSQSVLGWVPERMHYMMAQPELVDGLLGDRPLRELASGDDATALITRWAIENLTAARTYGGARSALVSYDAAVEDRSELDRGARWLGIDPARLTNLEKPSKMSHAKGANAHAGKDPRAWMKRIDASQQAAAARVLDAVGLAEAFPVDGTVDREALQRWWERGGRD</sequence>
<comment type="caution">
    <text evidence="1">The sequence shown here is derived from an EMBL/GenBank/DDBJ whole genome shotgun (WGS) entry which is preliminary data.</text>
</comment>
<reference evidence="1" key="1">
    <citation type="submission" date="2023-06" db="EMBL/GenBank/DDBJ databases">
        <title>Sysu t00039.</title>
        <authorList>
            <person name="Gao L."/>
            <person name="Fang B.-Z."/>
            <person name="Li W.-J."/>
        </authorList>
    </citation>
    <scope>NUCLEOTIDE SEQUENCE</scope>
    <source>
        <strain evidence="1">SYSU T00039</strain>
    </source>
</reference>
<dbReference type="Proteomes" id="UP001172737">
    <property type="component" value="Unassembled WGS sequence"/>
</dbReference>